<protein>
    <submittedName>
        <fullName evidence="1">Uncharacterized protein</fullName>
    </submittedName>
</protein>
<accession>A0A3N4KPE4</accession>
<dbReference type="OrthoDB" id="10549245at2759"/>
<reference evidence="1 2" key="1">
    <citation type="journal article" date="2018" name="Nat. Ecol. Evol.">
        <title>Pezizomycetes genomes reveal the molecular basis of ectomycorrhizal truffle lifestyle.</title>
        <authorList>
            <person name="Murat C."/>
            <person name="Payen T."/>
            <person name="Noel B."/>
            <person name="Kuo A."/>
            <person name="Morin E."/>
            <person name="Chen J."/>
            <person name="Kohler A."/>
            <person name="Krizsan K."/>
            <person name="Balestrini R."/>
            <person name="Da Silva C."/>
            <person name="Montanini B."/>
            <person name="Hainaut M."/>
            <person name="Levati E."/>
            <person name="Barry K.W."/>
            <person name="Belfiori B."/>
            <person name="Cichocki N."/>
            <person name="Clum A."/>
            <person name="Dockter R.B."/>
            <person name="Fauchery L."/>
            <person name="Guy J."/>
            <person name="Iotti M."/>
            <person name="Le Tacon F."/>
            <person name="Lindquist E.A."/>
            <person name="Lipzen A."/>
            <person name="Malagnac F."/>
            <person name="Mello A."/>
            <person name="Molinier V."/>
            <person name="Miyauchi S."/>
            <person name="Poulain J."/>
            <person name="Riccioni C."/>
            <person name="Rubini A."/>
            <person name="Sitrit Y."/>
            <person name="Splivallo R."/>
            <person name="Traeger S."/>
            <person name="Wang M."/>
            <person name="Zifcakova L."/>
            <person name="Wipf D."/>
            <person name="Zambonelli A."/>
            <person name="Paolocci F."/>
            <person name="Nowrousian M."/>
            <person name="Ottonello S."/>
            <person name="Baldrian P."/>
            <person name="Spatafora J.W."/>
            <person name="Henrissat B."/>
            <person name="Nagy L.G."/>
            <person name="Aury J.M."/>
            <person name="Wincker P."/>
            <person name="Grigoriev I.V."/>
            <person name="Bonfante P."/>
            <person name="Martin F.M."/>
        </authorList>
    </citation>
    <scope>NUCLEOTIDE SEQUENCE [LARGE SCALE GENOMIC DNA]</scope>
    <source>
        <strain evidence="1 2">CCBAS932</strain>
    </source>
</reference>
<name>A0A3N4KPE4_9PEZI</name>
<dbReference type="EMBL" id="ML119129">
    <property type="protein sequence ID" value="RPB12316.1"/>
    <property type="molecule type" value="Genomic_DNA"/>
</dbReference>
<dbReference type="InParanoid" id="A0A3N4KPE4"/>
<sequence length="151" mass="17008">MTDSSPALCRKVPPHSSLITQIHDDWYTLLGGAYITERSTLHHHDTLHSLLQEYHKALAIARKSVGSREVVHKAFEILRAYQGECPAPVVQTVNEALTMSITPDGLVWLAEIEVTKRRLLMIYREREVEMGGGVKKGGMDSRRWWTEGVGS</sequence>
<dbReference type="AlphaFoldDB" id="A0A3N4KPE4"/>
<proteinExistence type="predicted"/>
<keyword evidence="2" id="KW-1185">Reference proteome</keyword>
<dbReference type="Proteomes" id="UP000277580">
    <property type="component" value="Unassembled WGS sequence"/>
</dbReference>
<gene>
    <name evidence="1" type="ORF">P167DRAFT_545553</name>
</gene>
<evidence type="ECO:0000313" key="2">
    <source>
        <dbReference type="Proteomes" id="UP000277580"/>
    </source>
</evidence>
<organism evidence="1 2">
    <name type="scientific">Morchella conica CCBAS932</name>
    <dbReference type="NCBI Taxonomy" id="1392247"/>
    <lineage>
        <taxon>Eukaryota</taxon>
        <taxon>Fungi</taxon>
        <taxon>Dikarya</taxon>
        <taxon>Ascomycota</taxon>
        <taxon>Pezizomycotina</taxon>
        <taxon>Pezizomycetes</taxon>
        <taxon>Pezizales</taxon>
        <taxon>Morchellaceae</taxon>
        <taxon>Morchella</taxon>
    </lineage>
</organism>
<evidence type="ECO:0000313" key="1">
    <source>
        <dbReference type="EMBL" id="RPB12316.1"/>
    </source>
</evidence>